<comment type="caution">
    <text evidence="1">The sequence shown here is derived from an EMBL/GenBank/DDBJ whole genome shotgun (WGS) entry which is preliminary data.</text>
</comment>
<dbReference type="AlphaFoldDB" id="A0ABC8JXY4"/>
<gene>
    <name evidence="1" type="ORF">ERUC_LOCUS16987</name>
</gene>
<accession>A0ABC8JXY4</accession>
<dbReference type="EMBL" id="CAKOAT010154267">
    <property type="protein sequence ID" value="CAH8346731.1"/>
    <property type="molecule type" value="Genomic_DNA"/>
</dbReference>
<dbReference type="Proteomes" id="UP001642260">
    <property type="component" value="Unassembled WGS sequence"/>
</dbReference>
<evidence type="ECO:0000313" key="2">
    <source>
        <dbReference type="Proteomes" id="UP001642260"/>
    </source>
</evidence>
<evidence type="ECO:0000313" key="1">
    <source>
        <dbReference type="EMBL" id="CAH8346731.1"/>
    </source>
</evidence>
<sequence length="69" mass="7604">MTSFTTSSSSSSLVPKTLHPVSQITRFPTISSIRLVGKWNHPLIRSISTADSRRWVAIVKAATVDLDYS</sequence>
<name>A0ABC8JXY4_ERUVS</name>
<proteinExistence type="predicted"/>
<organism evidence="1 2">
    <name type="scientific">Eruca vesicaria subsp. sativa</name>
    <name type="common">Garden rocket</name>
    <name type="synonym">Eruca sativa</name>
    <dbReference type="NCBI Taxonomy" id="29727"/>
    <lineage>
        <taxon>Eukaryota</taxon>
        <taxon>Viridiplantae</taxon>
        <taxon>Streptophyta</taxon>
        <taxon>Embryophyta</taxon>
        <taxon>Tracheophyta</taxon>
        <taxon>Spermatophyta</taxon>
        <taxon>Magnoliopsida</taxon>
        <taxon>eudicotyledons</taxon>
        <taxon>Gunneridae</taxon>
        <taxon>Pentapetalae</taxon>
        <taxon>rosids</taxon>
        <taxon>malvids</taxon>
        <taxon>Brassicales</taxon>
        <taxon>Brassicaceae</taxon>
        <taxon>Brassiceae</taxon>
        <taxon>Eruca</taxon>
    </lineage>
</organism>
<protein>
    <submittedName>
        <fullName evidence="1">Uncharacterized protein</fullName>
    </submittedName>
</protein>
<reference evidence="1 2" key="1">
    <citation type="submission" date="2022-03" db="EMBL/GenBank/DDBJ databases">
        <authorList>
            <person name="Macdonald S."/>
            <person name="Ahmed S."/>
            <person name="Newling K."/>
        </authorList>
    </citation>
    <scope>NUCLEOTIDE SEQUENCE [LARGE SCALE GENOMIC DNA]</scope>
</reference>
<keyword evidence="2" id="KW-1185">Reference proteome</keyword>